<feature type="signal peptide" evidence="2">
    <location>
        <begin position="1"/>
        <end position="17"/>
    </location>
</feature>
<feature type="chain" id="PRO_5040399882" description="Outer spore wall assembly protein SHE10" evidence="2">
    <location>
        <begin position="18"/>
        <end position="788"/>
    </location>
</feature>
<gene>
    <name evidence="3" type="ORF">WICMUC_000796</name>
</gene>
<accession>A0A9P8TII6</accession>
<dbReference type="AlphaFoldDB" id="A0A9P8TII6"/>
<dbReference type="OrthoDB" id="3260408at2759"/>
<feature type="compositionally biased region" description="Basic and acidic residues" evidence="1">
    <location>
        <begin position="754"/>
        <end position="772"/>
    </location>
</feature>
<dbReference type="Proteomes" id="UP000769528">
    <property type="component" value="Unassembled WGS sequence"/>
</dbReference>
<evidence type="ECO:0000256" key="1">
    <source>
        <dbReference type="SAM" id="MobiDB-lite"/>
    </source>
</evidence>
<reference evidence="3" key="2">
    <citation type="submission" date="2021-01" db="EMBL/GenBank/DDBJ databases">
        <authorList>
            <person name="Schikora-Tamarit M.A."/>
        </authorList>
    </citation>
    <scope>NUCLEOTIDE SEQUENCE</scope>
    <source>
        <strain evidence="3">CBS6341</strain>
    </source>
</reference>
<sequence>MFRKLLLLLSLVILVSFTVDFQSKEFDPIRGQLNSSLVYAKSNHYYNEYVSPLTENYACPIYKNVNNQYIAPSLLKLNEIVTDQYQAHVSNHVSTITESVVKSPVFEKYLTFKPHLVDFYKKIDGYSKVVNNYTTTYLATSIIHVLKSINIVSEKIITFDYNGRYHCFKSCSSKFYQNKVVPISIDIYEQVVKYTGIFYKYAQFYIRIVNQHLINFHKQHFAPFWNTSIKPHVELYYNKYIGLYYNQFFAPYINVVYVEVVKYYNLLRINQALSLSKIYIINSYNQLWELLQKDDSTKNLTSVDETFASINDTPTSFNPEETAAIVEPITENEPSIDLENASAIEVDGSIPVETDSLVKRQFEEQQEIVVSLVEEISSWKEFIDESIENIFKNFETSVNQIEKAKISILKPELTELLQDLTSTSQDHFNEINKAILNINSKTALLENGQEAELDKNGIVLDHKISRQEFRDLLSKAQENSKKLAEIINSKLKEVVSDIEIKIDLEKNLIVDIYEEFAEVAINEFSKKMMYSTYSSSFNRFENEGENFDDWKDYIKIKRSIIEQREELIQTKPSLTDINNLLNEIKFTLKTLAHEQGDYFAILRAKANIEFQEREKREREELKKIEDEDYTSTQTILKYKTIGQDGVEIEPTSKPSHVDENDEIVDVSEDTEAPVDETSPEIEHFESETSDDSEHPTGEPTEESKIQENEDAVRETVTKKDESTLVPSAEGVEEPSESTHTAKVDESVDAVETDTSIHSEHYKEKEEETKERTIAVVDTPKARSINIDE</sequence>
<reference evidence="3" key="1">
    <citation type="journal article" date="2021" name="Open Biol.">
        <title>Shared evolutionary footprints suggest mitochondrial oxidative damage underlies multiple complex I losses in fungi.</title>
        <authorList>
            <person name="Schikora-Tamarit M.A."/>
            <person name="Marcet-Houben M."/>
            <person name="Nosek J."/>
            <person name="Gabaldon T."/>
        </authorList>
    </citation>
    <scope>NUCLEOTIDE SEQUENCE</scope>
    <source>
        <strain evidence="3">CBS6341</strain>
    </source>
</reference>
<dbReference type="EMBL" id="JAEUBF010000264">
    <property type="protein sequence ID" value="KAH3679656.1"/>
    <property type="molecule type" value="Genomic_DNA"/>
</dbReference>
<evidence type="ECO:0000256" key="2">
    <source>
        <dbReference type="SAM" id="SignalP"/>
    </source>
</evidence>
<evidence type="ECO:0000313" key="4">
    <source>
        <dbReference type="Proteomes" id="UP000769528"/>
    </source>
</evidence>
<protein>
    <recommendedName>
        <fullName evidence="5">Outer spore wall assembly protein SHE10</fullName>
    </recommendedName>
</protein>
<feature type="compositionally biased region" description="Basic and acidic residues" evidence="1">
    <location>
        <begin position="680"/>
        <end position="722"/>
    </location>
</feature>
<name>A0A9P8TII6_9ASCO</name>
<comment type="caution">
    <text evidence="3">The sequence shown here is derived from an EMBL/GenBank/DDBJ whole genome shotgun (WGS) entry which is preliminary data.</text>
</comment>
<evidence type="ECO:0000313" key="3">
    <source>
        <dbReference type="EMBL" id="KAH3679656.1"/>
    </source>
</evidence>
<evidence type="ECO:0008006" key="5">
    <source>
        <dbReference type="Google" id="ProtNLM"/>
    </source>
</evidence>
<keyword evidence="4" id="KW-1185">Reference proteome</keyword>
<proteinExistence type="predicted"/>
<feature type="compositionally biased region" description="Acidic residues" evidence="1">
    <location>
        <begin position="659"/>
        <end position="679"/>
    </location>
</feature>
<keyword evidence="2" id="KW-0732">Signal</keyword>
<feature type="region of interest" description="Disordered" evidence="1">
    <location>
        <begin position="641"/>
        <end position="788"/>
    </location>
</feature>
<organism evidence="3 4">
    <name type="scientific">Wickerhamomyces mucosus</name>
    <dbReference type="NCBI Taxonomy" id="1378264"/>
    <lineage>
        <taxon>Eukaryota</taxon>
        <taxon>Fungi</taxon>
        <taxon>Dikarya</taxon>
        <taxon>Ascomycota</taxon>
        <taxon>Saccharomycotina</taxon>
        <taxon>Saccharomycetes</taxon>
        <taxon>Phaffomycetales</taxon>
        <taxon>Wickerhamomycetaceae</taxon>
        <taxon>Wickerhamomyces</taxon>
    </lineage>
</organism>